<evidence type="ECO:0000256" key="1">
    <source>
        <dbReference type="SAM" id="MobiDB-lite"/>
    </source>
</evidence>
<dbReference type="AlphaFoldDB" id="A0A168R1T8"/>
<evidence type="ECO:0000313" key="2">
    <source>
        <dbReference type="EMBL" id="SAM05955.1"/>
    </source>
</evidence>
<dbReference type="STRING" id="4829.A0A168R1T8"/>
<proteinExistence type="predicted"/>
<gene>
    <name evidence="2" type="primary">ABSGL_11830.1 scaffold 12340</name>
</gene>
<accession>A0A168R1T8</accession>
<reference evidence="2" key="1">
    <citation type="submission" date="2016-04" db="EMBL/GenBank/DDBJ databases">
        <authorList>
            <person name="Evans L.H."/>
            <person name="Alamgir A."/>
            <person name="Owens N."/>
            <person name="Weber N.D."/>
            <person name="Virtaneva K."/>
            <person name="Barbian K."/>
            <person name="Babar A."/>
            <person name="Rosenke K."/>
        </authorList>
    </citation>
    <scope>NUCLEOTIDE SEQUENCE [LARGE SCALE GENOMIC DNA]</scope>
    <source>
        <strain evidence="2">CBS 101.48</strain>
    </source>
</reference>
<organism evidence="2">
    <name type="scientific">Absidia glauca</name>
    <name type="common">Pin mould</name>
    <dbReference type="NCBI Taxonomy" id="4829"/>
    <lineage>
        <taxon>Eukaryota</taxon>
        <taxon>Fungi</taxon>
        <taxon>Fungi incertae sedis</taxon>
        <taxon>Mucoromycota</taxon>
        <taxon>Mucoromycotina</taxon>
        <taxon>Mucoromycetes</taxon>
        <taxon>Mucorales</taxon>
        <taxon>Cunninghamellaceae</taxon>
        <taxon>Absidia</taxon>
    </lineage>
</organism>
<feature type="region of interest" description="Disordered" evidence="1">
    <location>
        <begin position="198"/>
        <end position="218"/>
    </location>
</feature>
<feature type="compositionally biased region" description="Low complexity" evidence="1">
    <location>
        <begin position="82"/>
        <end position="91"/>
    </location>
</feature>
<keyword evidence="3" id="KW-1185">Reference proteome</keyword>
<sequence length="285" mass="31190">MLRINSTRLGQQLQPVWRQSLFAIRHESTSAPASSDEKKPSLSQRLGGSGRGKVMEAGGQNQDVFASFLAQAQKRQQRTRPNNGNSSNNNNKDGKRRPNEGQRAAKPGQFDDAKEDKPVRKFTNNKQRRPQQQAGSETSRNNNSNNNNNNNNRRQGQQKQKRDRKPQQSYNASPSAAARRATTFIAGDIDWLSLGPVESVQQETSSTSETSSPDQQQQLEKSMIAGDYASFLSIGQSIQWPANVDTRGLETLISGNASYGLEAKTTFLATVAKASNVGGGAALKK</sequence>
<feature type="compositionally biased region" description="Polar residues" evidence="1">
    <location>
        <begin position="122"/>
        <end position="138"/>
    </location>
</feature>
<dbReference type="OMA" id="IAGDIDW"/>
<name>A0A168R1T8_ABSGL</name>
<feature type="compositionally biased region" description="Low complexity" evidence="1">
    <location>
        <begin position="139"/>
        <end position="158"/>
    </location>
</feature>
<dbReference type="Proteomes" id="UP000078561">
    <property type="component" value="Unassembled WGS sequence"/>
</dbReference>
<feature type="region of interest" description="Disordered" evidence="1">
    <location>
        <begin position="27"/>
        <end position="178"/>
    </location>
</feature>
<dbReference type="OrthoDB" id="2391872at2759"/>
<evidence type="ECO:0000313" key="3">
    <source>
        <dbReference type="Proteomes" id="UP000078561"/>
    </source>
</evidence>
<protein>
    <submittedName>
        <fullName evidence="2">Uncharacterized protein</fullName>
    </submittedName>
</protein>
<dbReference type="InParanoid" id="A0A168R1T8"/>
<dbReference type="EMBL" id="LT554481">
    <property type="protein sequence ID" value="SAM05955.1"/>
    <property type="molecule type" value="Genomic_DNA"/>
</dbReference>
<feature type="compositionally biased region" description="Basic and acidic residues" evidence="1">
    <location>
        <begin position="109"/>
        <end position="119"/>
    </location>
</feature>